<dbReference type="OrthoDB" id="769662at2"/>
<dbReference type="PROSITE" id="PS51118">
    <property type="entry name" value="HTH_HXLR"/>
    <property type="match status" value="1"/>
</dbReference>
<dbReference type="EMBL" id="CP002305">
    <property type="protein sequence ID" value="ADQ18762.1"/>
    <property type="molecule type" value="Genomic_DNA"/>
</dbReference>
<reference key="1">
    <citation type="submission" date="2010-11" db="EMBL/GenBank/DDBJ databases">
        <title>The complete genome of Leadbetterella byssophila DSM 17132.</title>
        <authorList>
            <consortium name="US DOE Joint Genome Institute (JGI-PGF)"/>
            <person name="Lucas S."/>
            <person name="Copeland A."/>
            <person name="Lapidus A."/>
            <person name="Glavina del Rio T."/>
            <person name="Dalin E."/>
            <person name="Tice H."/>
            <person name="Bruce D."/>
            <person name="Goodwin L."/>
            <person name="Pitluck S."/>
            <person name="Kyrpides N."/>
            <person name="Mavromatis K."/>
            <person name="Ivanova N."/>
            <person name="Teshima H."/>
            <person name="Brettin T."/>
            <person name="Detter J.C."/>
            <person name="Han C."/>
            <person name="Tapia R."/>
            <person name="Land M."/>
            <person name="Hauser L."/>
            <person name="Markowitz V."/>
            <person name="Cheng J.-F."/>
            <person name="Hugenholtz P."/>
            <person name="Woyke T."/>
            <person name="Wu D."/>
            <person name="Tindall B."/>
            <person name="Pomrenke H.G."/>
            <person name="Brambilla E."/>
            <person name="Klenk H.-P."/>
            <person name="Eisen J.A."/>
        </authorList>
    </citation>
    <scope>NUCLEOTIDE SEQUENCE [LARGE SCALE GENOMIC DNA]</scope>
    <source>
        <strain>DSM 17132</strain>
    </source>
</reference>
<dbReference type="SUPFAM" id="SSF46785">
    <property type="entry name" value="Winged helix' DNA-binding domain"/>
    <property type="match status" value="1"/>
</dbReference>
<dbReference type="InterPro" id="IPR036390">
    <property type="entry name" value="WH_DNA-bd_sf"/>
</dbReference>
<proteinExistence type="predicted"/>
<dbReference type="KEGG" id="lby:Lbys_3101"/>
<gene>
    <name evidence="5" type="ordered locus">Lbys_3101</name>
</gene>
<feature type="domain" description="HTH hxlR-type" evidence="4">
    <location>
        <begin position="15"/>
        <end position="113"/>
    </location>
</feature>
<evidence type="ECO:0000313" key="5">
    <source>
        <dbReference type="EMBL" id="ADQ18762.1"/>
    </source>
</evidence>
<dbReference type="Gene3D" id="1.10.10.10">
    <property type="entry name" value="Winged helix-like DNA-binding domain superfamily/Winged helix DNA-binding domain"/>
    <property type="match status" value="1"/>
</dbReference>
<accession>E4RUM6</accession>
<evidence type="ECO:0000259" key="4">
    <source>
        <dbReference type="PROSITE" id="PS51118"/>
    </source>
</evidence>
<name>E4RUM6_LEAB4</name>
<evidence type="ECO:0000256" key="2">
    <source>
        <dbReference type="ARBA" id="ARBA00023125"/>
    </source>
</evidence>
<evidence type="ECO:0000256" key="3">
    <source>
        <dbReference type="ARBA" id="ARBA00023163"/>
    </source>
</evidence>
<keyword evidence="2" id="KW-0238">DNA-binding</keyword>
<keyword evidence="3" id="KW-0804">Transcription</keyword>
<dbReference type="AlphaFoldDB" id="E4RUM6"/>
<keyword evidence="1" id="KW-0805">Transcription regulation</keyword>
<evidence type="ECO:0000313" key="6">
    <source>
        <dbReference type="Proteomes" id="UP000007435"/>
    </source>
</evidence>
<dbReference type="InterPro" id="IPR036388">
    <property type="entry name" value="WH-like_DNA-bd_sf"/>
</dbReference>
<dbReference type="PANTHER" id="PTHR33204:SF18">
    <property type="entry name" value="TRANSCRIPTIONAL REGULATORY PROTEIN"/>
    <property type="match status" value="1"/>
</dbReference>
<dbReference type="PANTHER" id="PTHR33204">
    <property type="entry name" value="TRANSCRIPTIONAL REGULATOR, MARR FAMILY"/>
    <property type="match status" value="1"/>
</dbReference>
<evidence type="ECO:0000256" key="1">
    <source>
        <dbReference type="ARBA" id="ARBA00023015"/>
    </source>
</evidence>
<dbReference type="Pfam" id="PF01638">
    <property type="entry name" value="HxlR"/>
    <property type="match status" value="1"/>
</dbReference>
<dbReference type="Proteomes" id="UP000007435">
    <property type="component" value="Chromosome"/>
</dbReference>
<sequence length="113" mass="12848">MLLMLKKPNSDPAGCTADILALQDTLGILGGKWTLLLLHYLLVREDEVVTFKKMEKDLVGISAKVLTATLKLLEENRLIQREVLETRPIKVQYSITPYGREIQELLQVMVKWG</sequence>
<dbReference type="HOGENOM" id="CLU_111585_5_2_10"/>
<keyword evidence="6" id="KW-1185">Reference proteome</keyword>
<reference evidence="5 6" key="2">
    <citation type="journal article" date="2011" name="Stand. Genomic Sci.">
        <title>Complete genome sequence of Leadbetterella byssophila type strain (4M15).</title>
        <authorList>
            <person name="Abt B."/>
            <person name="Teshima H."/>
            <person name="Lucas S."/>
            <person name="Lapidus A."/>
            <person name="Del Rio T.G."/>
            <person name="Nolan M."/>
            <person name="Tice H."/>
            <person name="Cheng J.F."/>
            <person name="Pitluck S."/>
            <person name="Liolios K."/>
            <person name="Pagani I."/>
            <person name="Ivanova N."/>
            <person name="Mavromatis K."/>
            <person name="Pati A."/>
            <person name="Tapia R."/>
            <person name="Han C."/>
            <person name="Goodwin L."/>
            <person name="Chen A."/>
            <person name="Palaniappan K."/>
            <person name="Land M."/>
            <person name="Hauser L."/>
            <person name="Chang Y.J."/>
            <person name="Jeffries C.D."/>
            <person name="Rohde M."/>
            <person name="Goker M."/>
            <person name="Tindall B.J."/>
            <person name="Detter J.C."/>
            <person name="Woyke T."/>
            <person name="Bristow J."/>
            <person name="Eisen J.A."/>
            <person name="Markowitz V."/>
            <person name="Hugenholtz P."/>
            <person name="Klenk H.P."/>
            <person name="Kyrpides N.C."/>
        </authorList>
    </citation>
    <scope>NUCLEOTIDE SEQUENCE [LARGE SCALE GENOMIC DNA]</scope>
    <source>
        <strain evidence="6">DSM 17132 / JCM 16389 / KACC 11308 / NBRC 106382 / 4M15</strain>
    </source>
</reference>
<dbReference type="InterPro" id="IPR002577">
    <property type="entry name" value="HTH_HxlR"/>
</dbReference>
<protein>
    <submittedName>
        <fullName evidence="5">Transcriptional regulator, HxlR family</fullName>
    </submittedName>
</protein>
<dbReference type="eggNOG" id="COG1733">
    <property type="taxonomic scope" value="Bacteria"/>
</dbReference>
<dbReference type="GO" id="GO:0003677">
    <property type="term" value="F:DNA binding"/>
    <property type="evidence" value="ECO:0007669"/>
    <property type="project" value="UniProtKB-KW"/>
</dbReference>
<organism evidence="5 6">
    <name type="scientific">Leadbetterella byssophila (strain DSM 17132 / JCM 16389 / KACC 11308 / NBRC 106382 / 4M15)</name>
    <dbReference type="NCBI Taxonomy" id="649349"/>
    <lineage>
        <taxon>Bacteria</taxon>
        <taxon>Pseudomonadati</taxon>
        <taxon>Bacteroidota</taxon>
        <taxon>Cytophagia</taxon>
        <taxon>Cytophagales</taxon>
        <taxon>Leadbetterellaceae</taxon>
        <taxon>Leadbetterella</taxon>
    </lineage>
</organism>